<dbReference type="Gene3D" id="3.40.50.880">
    <property type="match status" value="1"/>
</dbReference>
<proteinExistence type="predicted"/>
<protein>
    <submittedName>
        <fullName evidence="2">DJ-1/PfpI family protein</fullName>
    </submittedName>
</protein>
<evidence type="ECO:0000313" key="3">
    <source>
        <dbReference type="Proteomes" id="UP000502004"/>
    </source>
</evidence>
<dbReference type="Pfam" id="PF01965">
    <property type="entry name" value="DJ-1_PfpI"/>
    <property type="match status" value="1"/>
</dbReference>
<feature type="domain" description="DJ-1/PfpI" evidence="1">
    <location>
        <begin position="4"/>
        <end position="166"/>
    </location>
</feature>
<dbReference type="CDD" id="cd03139">
    <property type="entry name" value="GATase1_PfpI_2"/>
    <property type="match status" value="1"/>
</dbReference>
<dbReference type="InterPro" id="IPR052158">
    <property type="entry name" value="INH-QAR"/>
</dbReference>
<dbReference type="SUPFAM" id="SSF52317">
    <property type="entry name" value="Class I glutamine amidotransferase-like"/>
    <property type="match status" value="1"/>
</dbReference>
<dbReference type="KEGG" id="aii:E4K63_03470"/>
<dbReference type="Proteomes" id="UP000502004">
    <property type="component" value="Chromosome"/>
</dbReference>
<dbReference type="EMBL" id="CP038241">
    <property type="protein sequence ID" value="QIV95937.1"/>
    <property type="molecule type" value="Genomic_DNA"/>
</dbReference>
<reference evidence="2 3" key="1">
    <citation type="submission" date="2019-03" db="EMBL/GenBank/DDBJ databases">
        <title>Complete Genome Sequence of Allofrancisella inopinata Strain SYSU YG23 Isolated from Water-Cooling Systems in China.</title>
        <authorList>
            <person name="Ohrman C."/>
            <person name="Uneklint I."/>
            <person name="Sjodin A."/>
        </authorList>
    </citation>
    <scope>NUCLEOTIDE SEQUENCE [LARGE SCALE GENOMIC DNA]</scope>
    <source>
        <strain evidence="2 3">SYSU YG23</strain>
    </source>
</reference>
<organism evidence="2 3">
    <name type="scientific">Allofrancisella inopinata</name>
    <dbReference type="NCBI Taxonomy" id="1085647"/>
    <lineage>
        <taxon>Bacteria</taxon>
        <taxon>Pseudomonadati</taxon>
        <taxon>Pseudomonadota</taxon>
        <taxon>Gammaproteobacteria</taxon>
        <taxon>Thiotrichales</taxon>
        <taxon>Francisellaceae</taxon>
        <taxon>Allofrancisella</taxon>
    </lineage>
</organism>
<keyword evidence="3" id="KW-1185">Reference proteome</keyword>
<gene>
    <name evidence="2" type="ORF">E4K63_03470</name>
</gene>
<sequence length="200" mass="22373">MLEIVTILYDEFETLDVFGPIEVLGSFKNDFKPNYYSINGGIVTSSQAVEINTKDFSKITSNDYVLFVPGGMGTRQLIHNKKLITELTRLANNAKYIFTVCTGSSLFSQTKLLDGKKATSNKKALNWTKSIAADVIWIDKARWIKDGNIYTSSGVSAGIDMSLGFVADLLGYEVAKQKSIEIEYNWYEDSNIDPFADIYK</sequence>
<dbReference type="InterPro" id="IPR002818">
    <property type="entry name" value="DJ-1/PfpI"/>
</dbReference>
<accession>A0AAE6YJL8</accession>
<dbReference type="AlphaFoldDB" id="A0AAE6YJL8"/>
<dbReference type="PANTHER" id="PTHR43130">
    <property type="entry name" value="ARAC-FAMILY TRANSCRIPTIONAL REGULATOR"/>
    <property type="match status" value="1"/>
</dbReference>
<evidence type="ECO:0000259" key="1">
    <source>
        <dbReference type="Pfam" id="PF01965"/>
    </source>
</evidence>
<dbReference type="PANTHER" id="PTHR43130:SF15">
    <property type="entry name" value="THIJ_PFPI FAMILY PROTEIN (AFU_ORTHOLOGUE AFUA_5G14240)"/>
    <property type="match status" value="1"/>
</dbReference>
<name>A0AAE6YJL8_9GAMM</name>
<dbReference type="RefSeq" id="WP_133940607.1">
    <property type="nucleotide sequence ID" value="NZ_CP038241.1"/>
</dbReference>
<evidence type="ECO:0000313" key="2">
    <source>
        <dbReference type="EMBL" id="QIV95937.1"/>
    </source>
</evidence>
<dbReference type="InterPro" id="IPR029062">
    <property type="entry name" value="Class_I_gatase-like"/>
</dbReference>